<accession>A0ABT8GLI3</accession>
<name>A0ABT8GLI3_9BACL</name>
<organism evidence="1 2">
    <name type="scientific">Ureibacillus aquaedulcis</name>
    <dbReference type="NCBI Taxonomy" id="3058421"/>
    <lineage>
        <taxon>Bacteria</taxon>
        <taxon>Bacillati</taxon>
        <taxon>Bacillota</taxon>
        <taxon>Bacilli</taxon>
        <taxon>Bacillales</taxon>
        <taxon>Caryophanaceae</taxon>
        <taxon>Ureibacillus</taxon>
    </lineage>
</organism>
<protein>
    <submittedName>
        <fullName evidence="1">Uncharacterized protein</fullName>
    </submittedName>
</protein>
<keyword evidence="2" id="KW-1185">Reference proteome</keyword>
<dbReference type="EMBL" id="JAUHTQ010000001">
    <property type="protein sequence ID" value="MDN4492151.1"/>
    <property type="molecule type" value="Genomic_DNA"/>
</dbReference>
<comment type="caution">
    <text evidence="1">The sequence shown here is derived from an EMBL/GenBank/DDBJ whole genome shotgun (WGS) entry which is preliminary data.</text>
</comment>
<dbReference type="Proteomes" id="UP001172743">
    <property type="component" value="Unassembled WGS sequence"/>
</dbReference>
<dbReference type="RefSeq" id="WP_301136256.1">
    <property type="nucleotide sequence ID" value="NZ_JAUHTQ010000001.1"/>
</dbReference>
<gene>
    <name evidence="1" type="ORF">QYB95_01245</name>
</gene>
<evidence type="ECO:0000313" key="2">
    <source>
        <dbReference type="Proteomes" id="UP001172743"/>
    </source>
</evidence>
<proteinExistence type="predicted"/>
<evidence type="ECO:0000313" key="1">
    <source>
        <dbReference type="EMBL" id="MDN4492151.1"/>
    </source>
</evidence>
<reference evidence="1" key="1">
    <citation type="submission" date="2023-07" db="EMBL/GenBank/DDBJ databases">
        <title>Ureibacillus sp. isolated from freshwater well.</title>
        <authorList>
            <person name="Kirdat K."/>
            <person name="Bhatt A."/>
            <person name="Teware R."/>
            <person name="Bhavsar Y."/>
            <person name="Yadav A."/>
        </authorList>
    </citation>
    <scope>NUCLEOTIDE SEQUENCE</scope>
    <source>
        <strain evidence="1">BA0131</strain>
    </source>
</reference>
<sequence length="97" mass="11310">MQNIYQIEVFNPYSDTGQCKAILLTELLTSLKTEGTIEYKQFSEKVADGCKEYFKISFQESSLMTSWTRIDILLCAMYDDDYKFQSKFTESISQLIN</sequence>